<keyword evidence="2" id="KW-1185">Reference proteome</keyword>
<protein>
    <submittedName>
        <fullName evidence="1">SRPBCC family protein</fullName>
    </submittedName>
</protein>
<reference evidence="1 2" key="1">
    <citation type="submission" date="2023-09" db="EMBL/GenBank/DDBJ databases">
        <title>Novel taxa isolated from Blanes Bay.</title>
        <authorList>
            <person name="Rey-Velasco X."/>
            <person name="Lucena T."/>
        </authorList>
    </citation>
    <scope>NUCLEOTIDE SEQUENCE [LARGE SCALE GENOMIC DNA]</scope>
    <source>
        <strain evidence="1 2">S356</strain>
    </source>
</reference>
<dbReference type="Proteomes" id="UP001257277">
    <property type="component" value="Unassembled WGS sequence"/>
</dbReference>
<dbReference type="Gene3D" id="3.30.530.20">
    <property type="match status" value="1"/>
</dbReference>
<dbReference type="InterPro" id="IPR023393">
    <property type="entry name" value="START-like_dom_sf"/>
</dbReference>
<dbReference type="EMBL" id="JAVTTO010000003">
    <property type="protein sequence ID" value="MDT7832253.1"/>
    <property type="molecule type" value="Genomic_DNA"/>
</dbReference>
<dbReference type="RefSeq" id="WP_349241513.1">
    <property type="nucleotide sequence ID" value="NZ_JAVTTO010000003.1"/>
</dbReference>
<evidence type="ECO:0000313" key="2">
    <source>
        <dbReference type="Proteomes" id="UP001257277"/>
    </source>
</evidence>
<evidence type="ECO:0000313" key="1">
    <source>
        <dbReference type="EMBL" id="MDT7832253.1"/>
    </source>
</evidence>
<organism evidence="1 2">
    <name type="scientific">Asprobacillus argus</name>
    <dbReference type="NCBI Taxonomy" id="3076534"/>
    <lineage>
        <taxon>Bacteria</taxon>
        <taxon>Pseudomonadati</taxon>
        <taxon>Bacteroidota</taxon>
        <taxon>Flavobacteriia</taxon>
        <taxon>Flavobacteriales</taxon>
        <taxon>Flavobacteriaceae</taxon>
        <taxon>Asprobacillus</taxon>
    </lineage>
</organism>
<dbReference type="SUPFAM" id="SSF55961">
    <property type="entry name" value="Bet v1-like"/>
    <property type="match status" value="1"/>
</dbReference>
<comment type="caution">
    <text evidence="1">The sequence shown here is derived from an EMBL/GenBank/DDBJ whole genome shotgun (WGS) entry which is preliminary data.</text>
</comment>
<gene>
    <name evidence="1" type="ORF">RQM59_07665</name>
</gene>
<name>A0ABU3LGI8_9FLAO</name>
<proteinExistence type="predicted"/>
<accession>A0ABU3LGI8</accession>
<sequence length="146" mass="17251">MKFTCTVYIHKPQQVVADFFANADHLGEYQEGFQKKELVSGEPWQEGAVSQLYYQNGKRKMELTETVLKNELPNEFLAEYFHTHTENTMKSTFTVIDPNETKYDAEIHYTKFKGAIVKIMVFLFPSFFKKQVQKWLTNFKVFVEKQ</sequence>